<protein>
    <submittedName>
        <fullName evidence="2">CoA transferase</fullName>
    </submittedName>
</protein>
<evidence type="ECO:0000313" key="2">
    <source>
        <dbReference type="EMBL" id="MFC5969898.1"/>
    </source>
</evidence>
<comment type="caution">
    <text evidence="2">The sequence shown here is derived from an EMBL/GenBank/DDBJ whole genome shotgun (WGS) entry which is preliminary data.</text>
</comment>
<evidence type="ECO:0000256" key="1">
    <source>
        <dbReference type="ARBA" id="ARBA00022679"/>
    </source>
</evidence>
<evidence type="ECO:0000313" key="3">
    <source>
        <dbReference type="Proteomes" id="UP001596099"/>
    </source>
</evidence>
<dbReference type="SUPFAM" id="SSF89796">
    <property type="entry name" value="CoA-transferase family III (CaiB/BaiF)"/>
    <property type="match status" value="1"/>
</dbReference>
<dbReference type="InterPro" id="IPR044855">
    <property type="entry name" value="CoA-Trfase_III_dom3_sf"/>
</dbReference>
<name>A0ABD5RHV5_9EURY</name>
<dbReference type="GO" id="GO:0016740">
    <property type="term" value="F:transferase activity"/>
    <property type="evidence" value="ECO:0007669"/>
    <property type="project" value="UniProtKB-KW"/>
</dbReference>
<dbReference type="EMBL" id="JBHSQH010000001">
    <property type="protein sequence ID" value="MFC5969898.1"/>
    <property type="molecule type" value="Genomic_DNA"/>
</dbReference>
<dbReference type="PANTHER" id="PTHR48207:SF3">
    <property type="entry name" value="SUCCINATE--HYDROXYMETHYLGLUTARATE COA-TRANSFERASE"/>
    <property type="match status" value="1"/>
</dbReference>
<dbReference type="InterPro" id="IPR050483">
    <property type="entry name" value="CoA-transferase_III_domain"/>
</dbReference>
<dbReference type="AlphaFoldDB" id="A0ABD5RHV5"/>
<dbReference type="Gene3D" id="3.40.50.10540">
    <property type="entry name" value="Crotonobetainyl-coa:carnitine coa-transferase, domain 1"/>
    <property type="match status" value="1"/>
</dbReference>
<dbReference type="Proteomes" id="UP001596099">
    <property type="component" value="Unassembled WGS sequence"/>
</dbReference>
<gene>
    <name evidence="2" type="ORF">ACFPYI_01005</name>
</gene>
<sequence>MYDDDPDPLGASHPNWAPYDVFLTSDEEWVFVGPSSQRQWEALCEVLAVPFADDERFETLTDRRENIHLLTELLADEFREFEADDVVERLREAGVPTAHVNDLGEVVSDPHLAATDALTPVSTAEGDDATVDVPRFPVTATGFDRIESTGPPTLGEDSTAVLGALGYSEERIERLRDAGVI</sequence>
<proteinExistence type="predicted"/>
<dbReference type="InterPro" id="IPR023606">
    <property type="entry name" value="CoA-Trfase_III_dom_1_sf"/>
</dbReference>
<keyword evidence="3" id="KW-1185">Reference proteome</keyword>
<reference evidence="2 3" key="1">
    <citation type="journal article" date="2019" name="Int. J. Syst. Evol. Microbiol.">
        <title>The Global Catalogue of Microorganisms (GCM) 10K type strain sequencing project: providing services to taxonomists for standard genome sequencing and annotation.</title>
        <authorList>
            <consortium name="The Broad Institute Genomics Platform"/>
            <consortium name="The Broad Institute Genome Sequencing Center for Infectious Disease"/>
            <person name="Wu L."/>
            <person name="Ma J."/>
        </authorList>
    </citation>
    <scope>NUCLEOTIDE SEQUENCE [LARGE SCALE GENOMIC DNA]</scope>
    <source>
        <strain evidence="2 3">CGMCC 1.12543</strain>
    </source>
</reference>
<dbReference type="Pfam" id="PF02515">
    <property type="entry name" value="CoA_transf_3"/>
    <property type="match status" value="1"/>
</dbReference>
<accession>A0ABD5RHV5</accession>
<keyword evidence="1 2" id="KW-0808">Transferase</keyword>
<dbReference type="Gene3D" id="3.30.1540.10">
    <property type="entry name" value="formyl-coa transferase, domain 3"/>
    <property type="match status" value="1"/>
</dbReference>
<dbReference type="InterPro" id="IPR003673">
    <property type="entry name" value="CoA-Trfase_fam_III"/>
</dbReference>
<organism evidence="2 3">
    <name type="scientific">Halomarina salina</name>
    <dbReference type="NCBI Taxonomy" id="1872699"/>
    <lineage>
        <taxon>Archaea</taxon>
        <taxon>Methanobacteriati</taxon>
        <taxon>Methanobacteriota</taxon>
        <taxon>Stenosarchaea group</taxon>
        <taxon>Halobacteria</taxon>
        <taxon>Halobacteriales</taxon>
        <taxon>Natronomonadaceae</taxon>
        <taxon>Halomarina</taxon>
    </lineage>
</organism>
<dbReference type="PANTHER" id="PTHR48207">
    <property type="entry name" value="SUCCINATE--HYDROXYMETHYLGLUTARATE COA-TRANSFERASE"/>
    <property type="match status" value="1"/>
</dbReference>
<dbReference type="RefSeq" id="WP_247418283.1">
    <property type="nucleotide sequence ID" value="NZ_JALLGW010000001.1"/>
</dbReference>